<dbReference type="OrthoDB" id="239538at2157"/>
<gene>
    <name evidence="1" type="ORF">EWF95_02075</name>
</gene>
<evidence type="ECO:0000313" key="1">
    <source>
        <dbReference type="EMBL" id="TQQ81747.1"/>
    </source>
</evidence>
<evidence type="ECO:0000313" key="2">
    <source>
        <dbReference type="Proteomes" id="UP000315385"/>
    </source>
</evidence>
<name>A0A544QQM5_9EURY</name>
<proteinExistence type="predicted"/>
<reference evidence="1 2" key="1">
    <citation type="submission" date="2019-02" db="EMBL/GenBank/DDBJ databases">
        <title>Halonotius sp. a new haloqrchaeon isolated from saline water.</title>
        <authorList>
            <person name="Duran-Viseras A."/>
            <person name="Sanchez-Porro C."/>
            <person name="Ventosa A."/>
        </authorList>
    </citation>
    <scope>NUCLEOTIDE SEQUENCE [LARGE SCALE GENOMIC DNA]</scope>
    <source>
        <strain evidence="1 2">F9-27</strain>
    </source>
</reference>
<dbReference type="AlphaFoldDB" id="A0A544QQM5"/>
<dbReference type="EMBL" id="SESI01000001">
    <property type="protein sequence ID" value="TQQ81747.1"/>
    <property type="molecule type" value="Genomic_DNA"/>
</dbReference>
<dbReference type="RefSeq" id="WP_142442377.1">
    <property type="nucleotide sequence ID" value="NZ_SESI01000001.1"/>
</dbReference>
<dbReference type="Proteomes" id="UP000315385">
    <property type="component" value="Unassembled WGS sequence"/>
</dbReference>
<protein>
    <submittedName>
        <fullName evidence="1">Uncharacterized protein</fullName>
    </submittedName>
</protein>
<accession>A0A544QQM5</accession>
<organism evidence="1 2">
    <name type="scientific">Halonotius roseus</name>
    <dbReference type="NCBI Taxonomy" id="2511997"/>
    <lineage>
        <taxon>Archaea</taxon>
        <taxon>Methanobacteriati</taxon>
        <taxon>Methanobacteriota</taxon>
        <taxon>Stenosarchaea group</taxon>
        <taxon>Halobacteria</taxon>
        <taxon>Halobacteriales</taxon>
        <taxon>Haloferacaceae</taxon>
        <taxon>Halonotius</taxon>
    </lineage>
</organism>
<comment type="caution">
    <text evidence="1">The sequence shown here is derived from an EMBL/GenBank/DDBJ whole genome shotgun (WGS) entry which is preliminary data.</text>
</comment>
<sequence length="157" mass="16620">MNLARSLQVLVVVGVLVSAATGGVVAQSDSGDADLYKSLENMVPIYNENADSVDLGPVSIAGTNNIYIEDGESVVTYSMVINDQNRITALNDSPSEAAKRKITTDRATIEELTSASNPALTFRNGVANDDIVITGEDGQILEGVKWAVLNALKGFFI</sequence>
<keyword evidence="2" id="KW-1185">Reference proteome</keyword>